<protein>
    <submittedName>
        <fullName evidence="2">Uncharacterized protein</fullName>
    </submittedName>
</protein>
<evidence type="ECO:0000313" key="2">
    <source>
        <dbReference type="EMBL" id="KAJ8879375.1"/>
    </source>
</evidence>
<gene>
    <name evidence="2" type="ORF">PR048_019983</name>
</gene>
<dbReference type="EMBL" id="JARBHB010000007">
    <property type="protein sequence ID" value="KAJ8879375.1"/>
    <property type="molecule type" value="Genomic_DNA"/>
</dbReference>
<proteinExistence type="predicted"/>
<dbReference type="Proteomes" id="UP001159363">
    <property type="component" value="Chromosome 6"/>
</dbReference>
<feature type="region of interest" description="Disordered" evidence="1">
    <location>
        <begin position="487"/>
        <end position="507"/>
    </location>
</feature>
<evidence type="ECO:0000313" key="3">
    <source>
        <dbReference type="Proteomes" id="UP001159363"/>
    </source>
</evidence>
<sequence length="507" mass="56307">MFPMLLSHMRNADRPRSVPIVRLKEMVRQHINDMPSARRAPVIHPSPFPFLRDKATDCRLGHVDSARYFVADCLFGRPTYKVTDRCSSHRNSPRNSPAARLPADCPIVHLLALHPSSRPGNVTRPLGAKPNGGEDVGAVKFEGYGNGSVRENHTVNGNVHHGSHVTMVGLNPALFGKEPVRLADGKKARFNEAVKRYTGATVPGRISYRQKLGTAFSYCPGTWWLSCYPARLPPKRTGFKPGRVTGFSHVGIMPDDAFGRTGFLGDLSFPPPFHSGTAPYSPQSPSSALNTSLITELHMISVLENSVWCKTPTLLQSELLNIVTWIHKGLGYVPEKSLSARFVCESTKHQQWLLEDRDKQFADQTYPRYIRWATCQAKVQRRRNEAGVTEDPRENPLTRGIVQYDSYMRKSGEQANRSATAATAVLRIASYNFSHHLNVCGRAFRQDERTALRTFRRACGLLEGGRNSNMAAAIGCFSAVCRVNTTNRPRPLTPEDVGAHKQGGKTL</sequence>
<organism evidence="2 3">
    <name type="scientific">Dryococelus australis</name>
    <dbReference type="NCBI Taxonomy" id="614101"/>
    <lineage>
        <taxon>Eukaryota</taxon>
        <taxon>Metazoa</taxon>
        <taxon>Ecdysozoa</taxon>
        <taxon>Arthropoda</taxon>
        <taxon>Hexapoda</taxon>
        <taxon>Insecta</taxon>
        <taxon>Pterygota</taxon>
        <taxon>Neoptera</taxon>
        <taxon>Polyneoptera</taxon>
        <taxon>Phasmatodea</taxon>
        <taxon>Verophasmatodea</taxon>
        <taxon>Anareolatae</taxon>
        <taxon>Phasmatidae</taxon>
        <taxon>Eurycanthinae</taxon>
        <taxon>Dryococelus</taxon>
    </lineage>
</organism>
<keyword evidence="3" id="KW-1185">Reference proteome</keyword>
<accession>A0ABQ9H505</accession>
<reference evidence="2 3" key="1">
    <citation type="submission" date="2023-02" db="EMBL/GenBank/DDBJ databases">
        <title>LHISI_Scaffold_Assembly.</title>
        <authorList>
            <person name="Stuart O.P."/>
            <person name="Cleave R."/>
            <person name="Magrath M.J.L."/>
            <person name="Mikheyev A.S."/>
        </authorList>
    </citation>
    <scope>NUCLEOTIDE SEQUENCE [LARGE SCALE GENOMIC DNA]</scope>
    <source>
        <strain evidence="2">Daus_M_001</strain>
        <tissue evidence="2">Leg muscle</tissue>
    </source>
</reference>
<evidence type="ECO:0000256" key="1">
    <source>
        <dbReference type="SAM" id="MobiDB-lite"/>
    </source>
</evidence>
<comment type="caution">
    <text evidence="2">The sequence shown here is derived from an EMBL/GenBank/DDBJ whole genome shotgun (WGS) entry which is preliminary data.</text>
</comment>
<name>A0ABQ9H505_9NEOP</name>